<reference evidence="3 4" key="1">
    <citation type="submission" date="2016-12" db="EMBL/GenBank/DDBJ databases">
        <authorList>
            <person name="Song W.-J."/>
            <person name="Kurnit D.M."/>
        </authorList>
    </citation>
    <scope>NUCLEOTIDE SEQUENCE [LARGE SCALE GENOMIC DNA]</scope>
    <source>
        <strain evidence="3 4">IMCC3135</strain>
    </source>
</reference>
<dbReference type="RefSeq" id="WP_088916766.1">
    <property type="nucleotide sequence ID" value="NZ_CP018632.1"/>
</dbReference>
<name>A0A2Z2NN16_9GAMM</name>
<keyword evidence="1" id="KW-1133">Transmembrane helix</keyword>
<dbReference type="KEGG" id="gai:IMCC3135_05995"/>
<keyword evidence="1" id="KW-0472">Membrane</keyword>
<evidence type="ECO:0000313" key="4">
    <source>
        <dbReference type="Proteomes" id="UP000250079"/>
    </source>
</evidence>
<dbReference type="InterPro" id="IPR009936">
    <property type="entry name" value="DUF1468"/>
</dbReference>
<feature type="transmembrane region" description="Helical" evidence="1">
    <location>
        <begin position="93"/>
        <end position="110"/>
    </location>
</feature>
<dbReference type="Proteomes" id="UP000250079">
    <property type="component" value="Chromosome"/>
</dbReference>
<feature type="transmembrane region" description="Helical" evidence="1">
    <location>
        <begin position="50"/>
        <end position="72"/>
    </location>
</feature>
<keyword evidence="4" id="KW-1185">Reference proteome</keyword>
<keyword evidence="1" id="KW-0812">Transmembrane</keyword>
<dbReference type="AlphaFoldDB" id="A0A2Z2NN16"/>
<accession>A0A2Z2NN16</accession>
<feature type="transmembrane region" description="Helical" evidence="1">
    <location>
        <begin position="116"/>
        <end position="132"/>
    </location>
</feature>
<proteinExistence type="predicted"/>
<protein>
    <recommendedName>
        <fullName evidence="2">DUF1468 domain-containing protein</fullName>
    </recommendedName>
</protein>
<evidence type="ECO:0000313" key="3">
    <source>
        <dbReference type="EMBL" id="ASJ71311.1"/>
    </source>
</evidence>
<feature type="transmembrane region" description="Helical" evidence="1">
    <location>
        <begin position="12"/>
        <end position="30"/>
    </location>
</feature>
<dbReference type="EMBL" id="CP018632">
    <property type="protein sequence ID" value="ASJ71311.1"/>
    <property type="molecule type" value="Genomic_DNA"/>
</dbReference>
<evidence type="ECO:0000259" key="2">
    <source>
        <dbReference type="Pfam" id="PF07331"/>
    </source>
</evidence>
<feature type="transmembrane region" description="Helical" evidence="1">
    <location>
        <begin position="137"/>
        <end position="154"/>
    </location>
</feature>
<gene>
    <name evidence="3" type="ORF">IMCC3135_05995</name>
</gene>
<feature type="domain" description="DUF1468" evidence="2">
    <location>
        <begin position="17"/>
        <end position="163"/>
    </location>
</feature>
<evidence type="ECO:0000256" key="1">
    <source>
        <dbReference type="SAM" id="Phobius"/>
    </source>
</evidence>
<sequence length="170" mass="18684">MTEHTGYAVSRRNNICSAITFLLISGLLLLHTFSDRYTAFSDPDEISTVFVPRILLILLFTLATLLLVRALRMPAGTRADGAQAVDKQERKRAIIRVMTVFFILLVMASIQDTLGFYATMALGILTTGWTMGCRNKLALLIVGLLAPLATWYIIVQLAELSLPAGILLQG</sequence>
<dbReference type="Pfam" id="PF07331">
    <property type="entry name" value="TctB"/>
    <property type="match status" value="1"/>
</dbReference>
<organism evidence="3 4">
    <name type="scientific">Granulosicoccus antarcticus IMCC3135</name>
    <dbReference type="NCBI Taxonomy" id="1192854"/>
    <lineage>
        <taxon>Bacteria</taxon>
        <taxon>Pseudomonadati</taxon>
        <taxon>Pseudomonadota</taxon>
        <taxon>Gammaproteobacteria</taxon>
        <taxon>Chromatiales</taxon>
        <taxon>Granulosicoccaceae</taxon>
        <taxon>Granulosicoccus</taxon>
    </lineage>
</organism>